<gene>
    <name evidence="3" type="ORF">EK403_05275</name>
</gene>
<dbReference type="InterPro" id="IPR007712">
    <property type="entry name" value="RelE/ParE_toxin"/>
</dbReference>
<dbReference type="OrthoDB" id="8369899at2"/>
<comment type="caution">
    <text evidence="3">The sequence shown here is derived from an EMBL/GenBank/DDBJ whole genome shotgun (WGS) entry which is preliminary data.</text>
</comment>
<dbReference type="AlphaFoldDB" id="A0A4Q0MLU2"/>
<evidence type="ECO:0000256" key="1">
    <source>
        <dbReference type="ARBA" id="ARBA00006226"/>
    </source>
</evidence>
<dbReference type="PANTHER" id="PTHR33755">
    <property type="entry name" value="TOXIN PARE1-RELATED"/>
    <property type="match status" value="1"/>
</dbReference>
<dbReference type="PANTHER" id="PTHR33755:SF6">
    <property type="entry name" value="PLASMID STABILIZATION SYSTEM PROTEIN"/>
    <property type="match status" value="1"/>
</dbReference>
<evidence type="ECO:0000256" key="2">
    <source>
        <dbReference type="ARBA" id="ARBA00022649"/>
    </source>
</evidence>
<evidence type="ECO:0000313" key="3">
    <source>
        <dbReference type="EMBL" id="RXF74787.1"/>
    </source>
</evidence>
<reference evidence="3 4" key="1">
    <citation type="submission" date="2018-12" db="EMBL/GenBank/DDBJ databases">
        <title>bacterium Hansschlegelia zhihuaiae S113.</title>
        <authorList>
            <person name="He J."/>
        </authorList>
    </citation>
    <scope>NUCLEOTIDE SEQUENCE [LARGE SCALE GENOMIC DNA]</scope>
    <source>
        <strain evidence="3 4">S 113</strain>
    </source>
</reference>
<keyword evidence="4" id="KW-1185">Reference proteome</keyword>
<sequence length="101" mass="11261">MKVRITPRAATDILEIETFIRQENPAAAARLANEIVDRCLALETASQRGPIIGLAKGQSIRRLVHGNYLIVYIIQTDAIRVLRIVHGARSPRLLLKNLDLP</sequence>
<dbReference type="InterPro" id="IPR051803">
    <property type="entry name" value="TA_system_RelE-like_toxin"/>
</dbReference>
<dbReference type="Pfam" id="PF05016">
    <property type="entry name" value="ParE_toxin"/>
    <property type="match status" value="1"/>
</dbReference>
<comment type="similarity">
    <text evidence="1">Belongs to the RelE toxin family.</text>
</comment>
<dbReference type="RefSeq" id="WP_128776438.1">
    <property type="nucleotide sequence ID" value="NZ_RYFI01000003.1"/>
</dbReference>
<dbReference type="NCBIfam" id="TIGR02385">
    <property type="entry name" value="RelE_StbE"/>
    <property type="match status" value="1"/>
</dbReference>
<accession>A0A4Q0MLU2</accession>
<dbReference type="InterPro" id="IPR035093">
    <property type="entry name" value="RelE/ParE_toxin_dom_sf"/>
</dbReference>
<proteinExistence type="inferred from homology"/>
<evidence type="ECO:0000313" key="4">
    <source>
        <dbReference type="Proteomes" id="UP000289708"/>
    </source>
</evidence>
<dbReference type="EMBL" id="RYFI01000003">
    <property type="protein sequence ID" value="RXF74787.1"/>
    <property type="molecule type" value="Genomic_DNA"/>
</dbReference>
<dbReference type="Gene3D" id="3.30.2310.20">
    <property type="entry name" value="RelE-like"/>
    <property type="match status" value="1"/>
</dbReference>
<name>A0A4Q0MLU2_9HYPH</name>
<protein>
    <submittedName>
        <fullName evidence="3">Type II toxin-antitoxin system RelE/ParE family toxin</fullName>
    </submittedName>
</protein>
<organism evidence="3 4">
    <name type="scientific">Hansschlegelia zhihuaiae</name>
    <dbReference type="NCBI Taxonomy" id="405005"/>
    <lineage>
        <taxon>Bacteria</taxon>
        <taxon>Pseudomonadati</taxon>
        <taxon>Pseudomonadota</taxon>
        <taxon>Alphaproteobacteria</taxon>
        <taxon>Hyphomicrobiales</taxon>
        <taxon>Methylopilaceae</taxon>
        <taxon>Hansschlegelia</taxon>
    </lineage>
</organism>
<dbReference type="Proteomes" id="UP000289708">
    <property type="component" value="Unassembled WGS sequence"/>
</dbReference>
<keyword evidence="2" id="KW-1277">Toxin-antitoxin system</keyword>